<dbReference type="InterPro" id="IPR006700">
    <property type="entry name" value="RsmE"/>
</dbReference>
<dbReference type="Gene3D" id="3.40.1280.10">
    <property type="match status" value="1"/>
</dbReference>
<feature type="domain" description="Ribosomal RNA small subunit methyltransferase E methyltransferase" evidence="13">
    <location>
        <begin position="83"/>
        <end position="241"/>
    </location>
</feature>
<evidence type="ECO:0000256" key="10">
    <source>
        <dbReference type="ARBA" id="ARBA00025699"/>
    </source>
</evidence>
<comment type="function">
    <text evidence="10 12">Specifically methylates the N3 position of the uracil ring of uridine 1498 (m3U1498) in 16S rRNA. Acts on the fully assembled 30S ribosomal subunit.</text>
</comment>
<sequence length="248" mass="27384">MFRLMTGAKIRLYVDHDLAPGQSIALTREQSNYLFAVMRLEAGTQVSLINSRDGEYLADIVVANKKNGILVCQDQVKPMLLPPDLWLVFAPVKKDRTSFIVEKATEMGVREIIPVMTEFTHFDRIRWDKMDLQAIEAAEQCGGTYVPGIEAMEKLSDVLATWPEDRQILFCDESKAGQPTSLKEIPADPGAPWAILIGPEGGFSEDERAALQAHPNAHAISLGPRILRADTAAVAALTLWQAQLGDWG</sequence>
<dbReference type="EMBL" id="JADCKQ010000005">
    <property type="protein sequence ID" value="MBI1493707.1"/>
    <property type="molecule type" value="Genomic_DNA"/>
</dbReference>
<keyword evidence="8 12" id="KW-0808">Transferase</keyword>
<dbReference type="PANTHER" id="PTHR30027:SF3">
    <property type="entry name" value="16S RRNA (URACIL(1498)-N(3))-METHYLTRANSFERASE"/>
    <property type="match status" value="1"/>
</dbReference>
<evidence type="ECO:0000256" key="12">
    <source>
        <dbReference type="PIRNR" id="PIRNR015601"/>
    </source>
</evidence>
<protein>
    <recommendedName>
        <fullName evidence="4 12">Ribosomal RNA small subunit methyltransferase E</fullName>
        <ecNumber evidence="3 12">2.1.1.193</ecNumber>
    </recommendedName>
</protein>
<evidence type="ECO:0000256" key="3">
    <source>
        <dbReference type="ARBA" id="ARBA00012328"/>
    </source>
</evidence>
<dbReference type="SUPFAM" id="SSF75217">
    <property type="entry name" value="alpha/beta knot"/>
    <property type="match status" value="1"/>
</dbReference>
<dbReference type="EC" id="2.1.1.193" evidence="3 12"/>
<comment type="subcellular location">
    <subcellularLocation>
        <location evidence="1 12">Cytoplasm</location>
    </subcellularLocation>
</comment>
<evidence type="ECO:0000313" key="16">
    <source>
        <dbReference type="Proteomes" id="UP000640583"/>
    </source>
</evidence>
<evidence type="ECO:0000259" key="13">
    <source>
        <dbReference type="Pfam" id="PF04452"/>
    </source>
</evidence>
<dbReference type="InterPro" id="IPR029028">
    <property type="entry name" value="Alpha/beta_knot_MTases"/>
</dbReference>
<proteinExistence type="inferred from homology"/>
<keyword evidence="7 12" id="KW-0489">Methyltransferase</keyword>
<keyword evidence="6 12" id="KW-0698">rRNA processing</keyword>
<name>A0A8J7IEK1_9RHOB</name>
<evidence type="ECO:0000256" key="7">
    <source>
        <dbReference type="ARBA" id="ARBA00022603"/>
    </source>
</evidence>
<dbReference type="InterPro" id="IPR046886">
    <property type="entry name" value="RsmE_MTase_dom"/>
</dbReference>
<accession>A0A8J7IEK1</accession>
<evidence type="ECO:0000256" key="9">
    <source>
        <dbReference type="ARBA" id="ARBA00022691"/>
    </source>
</evidence>
<dbReference type="PANTHER" id="PTHR30027">
    <property type="entry name" value="RIBOSOMAL RNA SMALL SUBUNIT METHYLTRANSFERASE E"/>
    <property type="match status" value="1"/>
</dbReference>
<evidence type="ECO:0000256" key="2">
    <source>
        <dbReference type="ARBA" id="ARBA00005528"/>
    </source>
</evidence>
<evidence type="ECO:0000256" key="1">
    <source>
        <dbReference type="ARBA" id="ARBA00004496"/>
    </source>
</evidence>
<dbReference type="CDD" id="cd18084">
    <property type="entry name" value="RsmE-like"/>
    <property type="match status" value="1"/>
</dbReference>
<dbReference type="NCBIfam" id="NF008696">
    <property type="entry name" value="PRK11713.3-5"/>
    <property type="match status" value="1"/>
</dbReference>
<dbReference type="Gene3D" id="2.40.240.20">
    <property type="entry name" value="Hypothetical PUA domain-like, domain 1"/>
    <property type="match status" value="1"/>
</dbReference>
<reference evidence="15" key="1">
    <citation type="submission" date="2020-10" db="EMBL/GenBank/DDBJ databases">
        <title>Paenihalocynthiibacter styelae gen. nov., sp. nov., isolated from stalked sea squirt Styela clava.</title>
        <authorList>
            <person name="Kim Y.-O."/>
            <person name="Yoon J.-H."/>
        </authorList>
    </citation>
    <scope>NUCLEOTIDE SEQUENCE</scope>
    <source>
        <strain evidence="15">MYP1-1</strain>
    </source>
</reference>
<keyword evidence="16" id="KW-1185">Reference proteome</keyword>
<comment type="caution">
    <text evidence="15">The sequence shown here is derived from an EMBL/GenBank/DDBJ whole genome shotgun (WGS) entry which is preliminary data.</text>
</comment>
<evidence type="ECO:0000256" key="11">
    <source>
        <dbReference type="ARBA" id="ARBA00047944"/>
    </source>
</evidence>
<comment type="similarity">
    <text evidence="2 12">Belongs to the RNA methyltransferase RsmE family.</text>
</comment>
<evidence type="ECO:0000256" key="5">
    <source>
        <dbReference type="ARBA" id="ARBA00022490"/>
    </source>
</evidence>
<evidence type="ECO:0000313" key="15">
    <source>
        <dbReference type="EMBL" id="MBI1493707.1"/>
    </source>
</evidence>
<evidence type="ECO:0000259" key="14">
    <source>
        <dbReference type="Pfam" id="PF20260"/>
    </source>
</evidence>
<evidence type="ECO:0000256" key="6">
    <source>
        <dbReference type="ARBA" id="ARBA00022552"/>
    </source>
</evidence>
<dbReference type="RefSeq" id="WP_228848530.1">
    <property type="nucleotide sequence ID" value="NZ_JADCKQ010000005.1"/>
</dbReference>
<dbReference type="Proteomes" id="UP000640583">
    <property type="component" value="Unassembled WGS sequence"/>
</dbReference>
<gene>
    <name evidence="15" type="ORF">H1D41_08690</name>
</gene>
<dbReference type="GO" id="GO:0005737">
    <property type="term" value="C:cytoplasm"/>
    <property type="evidence" value="ECO:0007669"/>
    <property type="project" value="UniProtKB-SubCell"/>
</dbReference>
<evidence type="ECO:0000256" key="8">
    <source>
        <dbReference type="ARBA" id="ARBA00022679"/>
    </source>
</evidence>
<dbReference type="AlphaFoldDB" id="A0A8J7IEK1"/>
<dbReference type="SUPFAM" id="SSF88697">
    <property type="entry name" value="PUA domain-like"/>
    <property type="match status" value="1"/>
</dbReference>
<dbReference type="PIRSF" id="PIRSF015601">
    <property type="entry name" value="MTase_slr0722"/>
    <property type="match status" value="1"/>
</dbReference>
<dbReference type="NCBIfam" id="TIGR00046">
    <property type="entry name" value="RsmE family RNA methyltransferase"/>
    <property type="match status" value="1"/>
</dbReference>
<dbReference type="Pfam" id="PF04452">
    <property type="entry name" value="Methyltrans_RNA"/>
    <property type="match status" value="1"/>
</dbReference>
<keyword evidence="9 12" id="KW-0949">S-adenosyl-L-methionine</keyword>
<keyword evidence="5 12" id="KW-0963">Cytoplasm</keyword>
<dbReference type="GO" id="GO:0070042">
    <property type="term" value="F:rRNA (uridine-N3-)-methyltransferase activity"/>
    <property type="evidence" value="ECO:0007669"/>
    <property type="project" value="TreeGrafter"/>
</dbReference>
<dbReference type="InterPro" id="IPR046887">
    <property type="entry name" value="RsmE_PUA-like"/>
</dbReference>
<comment type="catalytic activity">
    <reaction evidence="11 12">
        <text>uridine(1498) in 16S rRNA + S-adenosyl-L-methionine = N(3)-methyluridine(1498) in 16S rRNA + S-adenosyl-L-homocysteine + H(+)</text>
        <dbReference type="Rhea" id="RHEA:42920"/>
        <dbReference type="Rhea" id="RHEA-COMP:10283"/>
        <dbReference type="Rhea" id="RHEA-COMP:10284"/>
        <dbReference type="ChEBI" id="CHEBI:15378"/>
        <dbReference type="ChEBI" id="CHEBI:57856"/>
        <dbReference type="ChEBI" id="CHEBI:59789"/>
        <dbReference type="ChEBI" id="CHEBI:65315"/>
        <dbReference type="ChEBI" id="CHEBI:74502"/>
        <dbReference type="EC" id="2.1.1.193"/>
    </reaction>
</comment>
<dbReference type="InterPro" id="IPR029026">
    <property type="entry name" value="tRNA_m1G_MTases_N"/>
</dbReference>
<dbReference type="Pfam" id="PF20260">
    <property type="entry name" value="PUA_4"/>
    <property type="match status" value="1"/>
</dbReference>
<evidence type="ECO:0000256" key="4">
    <source>
        <dbReference type="ARBA" id="ARBA00013673"/>
    </source>
</evidence>
<dbReference type="InterPro" id="IPR015947">
    <property type="entry name" value="PUA-like_sf"/>
</dbReference>
<dbReference type="GO" id="GO:0070475">
    <property type="term" value="P:rRNA base methylation"/>
    <property type="evidence" value="ECO:0007669"/>
    <property type="project" value="TreeGrafter"/>
</dbReference>
<organism evidence="15 16">
    <name type="scientific">Halocynthiibacter styelae</name>
    <dbReference type="NCBI Taxonomy" id="2761955"/>
    <lineage>
        <taxon>Bacteria</taxon>
        <taxon>Pseudomonadati</taxon>
        <taxon>Pseudomonadota</taxon>
        <taxon>Alphaproteobacteria</taxon>
        <taxon>Rhodobacterales</taxon>
        <taxon>Paracoccaceae</taxon>
        <taxon>Halocynthiibacter</taxon>
    </lineage>
</organism>
<feature type="domain" description="Ribosomal RNA small subunit methyltransferase E PUA-like" evidence="14">
    <location>
        <begin position="26"/>
        <end position="69"/>
    </location>
</feature>